<evidence type="ECO:0000313" key="2">
    <source>
        <dbReference type="Proteomes" id="UP000023067"/>
    </source>
</evidence>
<organism evidence="1 2">
    <name type="scientific">Brachybacterium phenoliresistens</name>
    <dbReference type="NCBI Taxonomy" id="396014"/>
    <lineage>
        <taxon>Bacteria</taxon>
        <taxon>Bacillati</taxon>
        <taxon>Actinomycetota</taxon>
        <taxon>Actinomycetes</taxon>
        <taxon>Micrococcales</taxon>
        <taxon>Dermabacteraceae</taxon>
        <taxon>Brachybacterium</taxon>
    </lineage>
</organism>
<dbReference type="Proteomes" id="UP000023067">
    <property type="component" value="Unassembled WGS sequence"/>
</dbReference>
<dbReference type="eggNOG" id="ENOG5032SAU">
    <property type="taxonomic scope" value="Bacteria"/>
</dbReference>
<reference evidence="1 2" key="1">
    <citation type="submission" date="2014-02" db="EMBL/GenBank/DDBJ databases">
        <title>Genome sequence of Brachybacterium phenoliresistens strain W13A50.</title>
        <authorList>
            <person name="Wang X."/>
        </authorList>
    </citation>
    <scope>NUCLEOTIDE SEQUENCE [LARGE SCALE GENOMIC DNA]</scope>
    <source>
        <strain evidence="1 2">W13A50</strain>
    </source>
</reference>
<comment type="caution">
    <text evidence="1">The sequence shown here is derived from an EMBL/GenBank/DDBJ whole genome shotgun (WGS) entry which is preliminary data.</text>
</comment>
<accession>Z9JNL5</accession>
<proteinExistence type="predicted"/>
<sequence>MTFYGMDTAQGEDFASLLASRRETLAASMDDLSTRVEGIGAAWVGPDHDAFLEQWRALRSGPIDQAISRLMDLARDIADQAQDQDIASAADGWDALGERLRDIFRFDDDGLSWRDFLPGPNDGEDWLGLGLSGILDGLGGALTGFTKYVMNPRTLATLFTAGGDDLMNAFRGAAGSASRLSRVLGPVGAVVTGGFAGWDRWEQDASDPSLSTGERVTRAVIDGGANAAGGGLGAWGGAAGGAAIGTMICPGVGTVIGGAVGGIIGGLAGSSAGNAIADFFLG</sequence>
<dbReference type="RefSeq" id="WP_038374646.1">
    <property type="nucleotide sequence ID" value="NZ_BAAAOW010000007.1"/>
</dbReference>
<dbReference type="STRING" id="396014.BF93_13000"/>
<evidence type="ECO:0000313" key="1">
    <source>
        <dbReference type="EMBL" id="EWS79568.1"/>
    </source>
</evidence>
<dbReference type="AlphaFoldDB" id="Z9JNL5"/>
<dbReference type="EMBL" id="JDYK01000032">
    <property type="protein sequence ID" value="EWS79568.1"/>
    <property type="molecule type" value="Genomic_DNA"/>
</dbReference>
<dbReference type="HOGENOM" id="CLU_985782_0_0_11"/>
<dbReference type="PATRIC" id="fig|396014.3.peg.3641"/>
<protein>
    <recommendedName>
        <fullName evidence="3">WXG100 family type VII secretion target</fullName>
    </recommendedName>
</protein>
<keyword evidence="2" id="KW-1185">Reference proteome</keyword>
<evidence type="ECO:0008006" key="3">
    <source>
        <dbReference type="Google" id="ProtNLM"/>
    </source>
</evidence>
<name>Z9JNL5_9MICO</name>
<gene>
    <name evidence="1" type="ORF">BF93_13000</name>
</gene>
<dbReference type="OrthoDB" id="4794181at2"/>
<dbReference type="Gene3D" id="1.10.287.1060">
    <property type="entry name" value="ESAT-6-like"/>
    <property type="match status" value="1"/>
</dbReference>